<evidence type="ECO:0000313" key="2">
    <source>
        <dbReference type="EMBL" id="WBO69526.1"/>
    </source>
</evidence>
<keyword evidence="3" id="KW-1185">Reference proteome</keyword>
<feature type="region of interest" description="Disordered" evidence="1">
    <location>
        <begin position="27"/>
        <end position="49"/>
    </location>
</feature>
<sequence length="49" mass="4912">MTAATSASDGLSTTTATLPAAYRTADLHGSAPSVRGTGWHTPERTVPAA</sequence>
<dbReference type="RefSeq" id="WP_270086707.1">
    <property type="nucleotide sequence ID" value="NZ_CP115300.1"/>
</dbReference>
<protein>
    <submittedName>
        <fullName evidence="2">Uncharacterized protein</fullName>
    </submittedName>
</protein>
<evidence type="ECO:0000313" key="3">
    <source>
        <dbReference type="Proteomes" id="UP001212326"/>
    </source>
</evidence>
<gene>
    <name evidence="2" type="ORF">O1G22_37695</name>
</gene>
<dbReference type="Proteomes" id="UP001212326">
    <property type="component" value="Chromosome"/>
</dbReference>
<dbReference type="EMBL" id="CP115300">
    <property type="protein sequence ID" value="WBO69526.1"/>
    <property type="molecule type" value="Genomic_DNA"/>
</dbReference>
<evidence type="ECO:0000256" key="1">
    <source>
        <dbReference type="SAM" id="MobiDB-lite"/>
    </source>
</evidence>
<reference evidence="2 3" key="1">
    <citation type="submission" date="2022-12" db="EMBL/GenBank/DDBJ databases">
        <authorList>
            <person name="Mo P."/>
        </authorList>
    </citation>
    <scope>NUCLEOTIDE SEQUENCE [LARGE SCALE GENOMIC DNA]</scope>
    <source>
        <strain evidence="2 3">HUAS 2-6</strain>
    </source>
</reference>
<name>A0ABY7PFX6_9ACTN</name>
<organism evidence="2 3">
    <name type="scientific">Streptomyces camelliae</name>
    <dbReference type="NCBI Taxonomy" id="3004093"/>
    <lineage>
        <taxon>Bacteria</taxon>
        <taxon>Bacillati</taxon>
        <taxon>Actinomycetota</taxon>
        <taxon>Actinomycetes</taxon>
        <taxon>Kitasatosporales</taxon>
        <taxon>Streptomycetaceae</taxon>
        <taxon>Streptomyces</taxon>
    </lineage>
</organism>
<accession>A0ABY7PFX6</accession>
<proteinExistence type="predicted"/>